<evidence type="ECO:0000256" key="9">
    <source>
        <dbReference type="ARBA" id="ARBA00022723"/>
    </source>
</evidence>
<dbReference type="GO" id="GO:0005634">
    <property type="term" value="C:nucleus"/>
    <property type="evidence" value="ECO:0007669"/>
    <property type="project" value="EnsemblFungi"/>
</dbReference>
<dbReference type="AlphaFoldDB" id="S7WAR6"/>
<evidence type="ECO:0000256" key="7">
    <source>
        <dbReference type="ARBA" id="ARBA00022691"/>
    </source>
</evidence>
<dbReference type="EC" id="2.3.1.-" evidence="15"/>
<dbReference type="STRING" id="1358809.S7WAR6"/>
<proteinExistence type="inferred from homology"/>
<dbReference type="CDD" id="cd01335">
    <property type="entry name" value="Radical_SAM"/>
    <property type="match status" value="1"/>
</dbReference>
<dbReference type="InterPro" id="IPR034687">
    <property type="entry name" value="ELP3-like"/>
</dbReference>
<dbReference type="GO" id="GO:0002926">
    <property type="term" value="P:tRNA wobble base 5-methoxycarbonylmethyl-2-thiouridinylation"/>
    <property type="evidence" value="ECO:0007669"/>
    <property type="project" value="EnsemblFungi"/>
</dbReference>
<sequence length="603" mass="69510">MSVLLAANEIVQRIVSLHKKNKKWDFNSIKSSVCKKYSVMPRLVDIISAIPPEYSDLVHLLRAKPVRTSSGVAIVAVMCKPHRCPHIALTGNICIYCPGGVDSDFEYSTQSYTGYEPTSMRAIRHRYDPFQQARTRLLQLQQLGHMPDKVEYIVMGGTFMSLPDSYKNNFIKDLHDALSGNSSSSLEEAIEFSEKSKLKCVGITIETRPDYCKKPHINRMLNYGCTRVEIGVQSIFEDVARDTNRGHSVKDVCNTFCAVKDSGYKIVSHMMPNLPNVDIVRDYMQFEEYFNSPSFRSDGLKIYPTLVMRGTGLYELWKNKKYKNYSPDVLVDFLARILALVPPWTRIYRVQRDIPMPLVSSGVEYGNIRELALAKMKDYGTKCRDIRTREVGMKKIHENVFPEKVELIRRDYAANNGWETFLSYEDIENDILVGMLRLRKCSTDTFREELKDMEEISEDSSYEEEEVDCCLKFDFGFKYNCMNEKCTCMNKDKNENTKKGKEVNKQNNEEEPFIKFSKCKQISYNASIIRELHVYGAAVPILHKDKVRYQHIGYGARLIEEAEQIAREEHGSKKIAIISGVGTRLYYKKFGYRLEGPYMVKDL</sequence>
<dbReference type="InterPro" id="IPR016181">
    <property type="entry name" value="Acyl_CoA_acyltransferase"/>
</dbReference>
<accession>S7WAR6</accession>
<dbReference type="EMBL" id="ATCN01000025">
    <property type="protein sequence ID" value="EPR80050.1"/>
    <property type="molecule type" value="Genomic_DNA"/>
</dbReference>
<dbReference type="SMART" id="SM00729">
    <property type="entry name" value="Elp3"/>
    <property type="match status" value="1"/>
</dbReference>
<dbReference type="InterPro" id="IPR000182">
    <property type="entry name" value="GNAT_dom"/>
</dbReference>
<dbReference type="PIRSF" id="PIRSF005669">
    <property type="entry name" value="Hist_AcTrfase_ELP3"/>
    <property type="match status" value="1"/>
</dbReference>
<keyword evidence="8 15" id="KW-0819">tRNA processing</keyword>
<evidence type="ECO:0000256" key="13">
    <source>
        <dbReference type="ARBA" id="ARBA00023315"/>
    </source>
</evidence>
<evidence type="ECO:0000259" key="17">
    <source>
        <dbReference type="PROSITE" id="PS51186"/>
    </source>
</evidence>
<dbReference type="SFLD" id="SFLDS00029">
    <property type="entry name" value="Radical_SAM"/>
    <property type="match status" value="1"/>
</dbReference>
<evidence type="ECO:0000256" key="8">
    <source>
        <dbReference type="ARBA" id="ARBA00022694"/>
    </source>
</evidence>
<evidence type="ECO:0000256" key="12">
    <source>
        <dbReference type="ARBA" id="ARBA00023014"/>
    </source>
</evidence>
<evidence type="ECO:0000313" key="19">
    <source>
        <dbReference type="Proteomes" id="UP000014978"/>
    </source>
</evidence>
<comment type="similarity">
    <text evidence="2 15">Belongs to the ELP3 family.</text>
</comment>
<dbReference type="InterPro" id="IPR006638">
    <property type="entry name" value="Elp3/MiaA/NifB-like_rSAM"/>
</dbReference>
<dbReference type="InParanoid" id="S7WAR6"/>
<evidence type="ECO:0000256" key="2">
    <source>
        <dbReference type="ARBA" id="ARBA00005494"/>
    </source>
</evidence>
<gene>
    <name evidence="18" type="ORF">SLOPH_2419</name>
</gene>
<dbReference type="InterPro" id="IPR056591">
    <property type="entry name" value="ELP3-like_N"/>
</dbReference>
<evidence type="ECO:0000256" key="6">
    <source>
        <dbReference type="ARBA" id="ARBA00022679"/>
    </source>
</evidence>
<dbReference type="InterPro" id="IPR058240">
    <property type="entry name" value="rSAM_sf"/>
</dbReference>
<keyword evidence="10" id="KW-0694">RNA-binding</keyword>
<dbReference type="InterPro" id="IPR039661">
    <property type="entry name" value="ELP3"/>
</dbReference>
<dbReference type="Proteomes" id="UP000014978">
    <property type="component" value="Unassembled WGS sequence"/>
</dbReference>
<dbReference type="Pfam" id="PF23613">
    <property type="entry name" value="ELP3_N"/>
    <property type="match status" value="1"/>
</dbReference>
<evidence type="ECO:0000256" key="14">
    <source>
        <dbReference type="ARBA" id="ARBA00047372"/>
    </source>
</evidence>
<name>S7WAR6_SPRLO</name>
<dbReference type="OMA" id="TFETRPD"/>
<dbReference type="Pfam" id="PF16199">
    <property type="entry name" value="Radical_SAM_C"/>
    <property type="match status" value="1"/>
</dbReference>
<evidence type="ECO:0000256" key="11">
    <source>
        <dbReference type="ARBA" id="ARBA00023004"/>
    </source>
</evidence>
<dbReference type="GO" id="GO:0140018">
    <property type="term" value="P:regulation of cytoplasmic translational fidelity"/>
    <property type="evidence" value="ECO:0007669"/>
    <property type="project" value="EnsemblFungi"/>
</dbReference>
<dbReference type="GO" id="GO:0005737">
    <property type="term" value="C:cytoplasm"/>
    <property type="evidence" value="ECO:0007669"/>
    <property type="project" value="EnsemblFungi"/>
</dbReference>
<keyword evidence="12 15" id="KW-0411">Iron-sulfur</keyword>
<keyword evidence="6 15" id="KW-0808">Transferase</keyword>
<keyword evidence="7 15" id="KW-0949">S-adenosyl-L-methionine</keyword>
<evidence type="ECO:0000256" key="16">
    <source>
        <dbReference type="PIRSR" id="PIRSR005669-1"/>
    </source>
</evidence>
<feature type="binding site" evidence="16">
    <location>
        <position position="97"/>
    </location>
    <ligand>
        <name>[4Fe-4S] cluster</name>
        <dbReference type="ChEBI" id="CHEBI:49883"/>
        <note>4Fe-4S-S-AdoMet</note>
    </ligand>
</feature>
<dbReference type="InterPro" id="IPR007197">
    <property type="entry name" value="rSAM"/>
</dbReference>
<evidence type="ECO:0000256" key="1">
    <source>
        <dbReference type="ARBA" id="ARBA00005043"/>
    </source>
</evidence>
<feature type="binding site" evidence="16">
    <location>
        <position position="94"/>
    </location>
    <ligand>
        <name>[4Fe-4S] cluster</name>
        <dbReference type="ChEBI" id="CHEBI:49883"/>
        <note>4Fe-4S-S-AdoMet</note>
    </ligand>
</feature>
<keyword evidence="5 15" id="KW-0820">tRNA-binding</keyword>
<evidence type="ECO:0000313" key="18">
    <source>
        <dbReference type="EMBL" id="EPR80050.1"/>
    </source>
</evidence>
<keyword evidence="9 15" id="KW-0479">Metal-binding</keyword>
<keyword evidence="4" id="KW-0004">4Fe-4S</keyword>
<evidence type="ECO:0000256" key="5">
    <source>
        <dbReference type="ARBA" id="ARBA00022555"/>
    </source>
</evidence>
<dbReference type="GO" id="GO:0106261">
    <property type="term" value="F:tRNA uridine(34) acetyltransferase activity"/>
    <property type="evidence" value="ECO:0007669"/>
    <property type="project" value="UniProtKB-EC"/>
</dbReference>
<dbReference type="SUPFAM" id="SSF102114">
    <property type="entry name" value="Radical SAM enzymes"/>
    <property type="match status" value="1"/>
</dbReference>
<comment type="function">
    <text evidence="15">Catalytic tRNA acetyltransferase subunit of the elongator complex, which is required for multiple tRNA modifications, including mcm5U (5-methoxycarbonylmethyl uridine), mcm5s2U (5-methoxycarbonylmethyl-2-thiouridine), and ncm5U (5-carbamoylmethyl uridine). In the elongator complex, acts as a tRNA uridine(34) acetyltransferase by mediating formation of carboxymethyluridine in the wobble base at position 34 in tRNAs.</text>
</comment>
<keyword evidence="13 15" id="KW-0012">Acyltransferase</keyword>
<feature type="binding site" evidence="16">
    <location>
        <position position="84"/>
    </location>
    <ligand>
        <name>[4Fe-4S] cluster</name>
        <dbReference type="ChEBI" id="CHEBI:49883"/>
        <note>4Fe-4S-S-AdoMet</note>
    </ligand>
</feature>
<evidence type="ECO:0000256" key="3">
    <source>
        <dbReference type="ARBA" id="ARBA00020266"/>
    </source>
</evidence>
<keyword evidence="19" id="KW-1185">Reference proteome</keyword>
<dbReference type="PANTHER" id="PTHR11135:SF0">
    <property type="entry name" value="ELONGATOR COMPLEX PROTEIN 3"/>
    <property type="match status" value="1"/>
</dbReference>
<dbReference type="VEuPathDB" id="MicrosporidiaDB:SLOPH_2419"/>
<dbReference type="GO" id="GO:0033588">
    <property type="term" value="C:elongator holoenzyme complex"/>
    <property type="evidence" value="ECO:0007669"/>
    <property type="project" value="EnsemblFungi"/>
</dbReference>
<evidence type="ECO:0000256" key="15">
    <source>
        <dbReference type="PIRNR" id="PIRNR005669"/>
    </source>
</evidence>
<dbReference type="GO" id="GO:0000049">
    <property type="term" value="F:tRNA binding"/>
    <property type="evidence" value="ECO:0007669"/>
    <property type="project" value="UniProtKB-KW"/>
</dbReference>
<dbReference type="PROSITE" id="PS51186">
    <property type="entry name" value="GNAT"/>
    <property type="match status" value="1"/>
</dbReference>
<feature type="domain" description="N-acetyltransferase" evidence="17">
    <location>
        <begin position="549"/>
        <end position="603"/>
    </location>
</feature>
<comment type="cofactor">
    <cofactor evidence="15 16">
        <name>[4Fe-4S] cluster</name>
        <dbReference type="ChEBI" id="CHEBI:49883"/>
    </cofactor>
    <text evidence="15 16">Binds 1 [4Fe-4S] cluster. The cluster is coordinated with 3 cysteines and an exchangeable S-adenosyl-L-methionine.</text>
</comment>
<dbReference type="SUPFAM" id="SSF55729">
    <property type="entry name" value="Acyl-CoA N-acyltransferases (Nat)"/>
    <property type="match status" value="1"/>
</dbReference>
<dbReference type="GO" id="GO:0046872">
    <property type="term" value="F:metal ion binding"/>
    <property type="evidence" value="ECO:0007669"/>
    <property type="project" value="UniProtKB-KW"/>
</dbReference>
<dbReference type="PANTHER" id="PTHR11135">
    <property type="entry name" value="HISTONE ACETYLTRANSFERASE-RELATED"/>
    <property type="match status" value="1"/>
</dbReference>
<dbReference type="SFLD" id="SFLDG01086">
    <property type="entry name" value="elongater_protein-like"/>
    <property type="match status" value="1"/>
</dbReference>
<evidence type="ECO:0000256" key="4">
    <source>
        <dbReference type="ARBA" id="ARBA00022485"/>
    </source>
</evidence>
<reference evidence="19" key="1">
    <citation type="journal article" date="2013" name="PLoS Genet.">
        <title>The genome of Spraguea lophii and the basis of host-microsporidian interactions.</title>
        <authorList>
            <person name="Campbell S.E."/>
            <person name="Williams T.A."/>
            <person name="Yousuf A."/>
            <person name="Soanes D.M."/>
            <person name="Paszkiewicz K.H."/>
            <person name="Williams B.A.P."/>
        </authorList>
    </citation>
    <scope>NUCLEOTIDE SEQUENCE [LARGE SCALE GENOMIC DNA]</scope>
    <source>
        <strain evidence="19">42_110</strain>
    </source>
</reference>
<dbReference type="NCBIfam" id="TIGR01211">
    <property type="entry name" value="ELP3"/>
    <property type="match status" value="1"/>
</dbReference>
<comment type="caution">
    <text evidence="18">The sequence shown here is derived from an EMBL/GenBank/DDBJ whole genome shotgun (WGS) entry which is preliminary data.</text>
</comment>
<dbReference type="Pfam" id="PF04055">
    <property type="entry name" value="Radical_SAM"/>
    <property type="match status" value="1"/>
</dbReference>
<dbReference type="SFLD" id="SFLDF00344">
    <property type="entry name" value="ELP3-like"/>
    <property type="match status" value="1"/>
</dbReference>
<evidence type="ECO:0000256" key="10">
    <source>
        <dbReference type="ARBA" id="ARBA00022884"/>
    </source>
</evidence>
<keyword evidence="11 16" id="KW-0408">Iron</keyword>
<dbReference type="GO" id="GO:0051539">
    <property type="term" value="F:4 iron, 4 sulfur cluster binding"/>
    <property type="evidence" value="ECO:0007669"/>
    <property type="project" value="UniProtKB-KW"/>
</dbReference>
<organism evidence="18 19">
    <name type="scientific">Spraguea lophii (strain 42_110)</name>
    <name type="common">Microsporidian parasite</name>
    <dbReference type="NCBI Taxonomy" id="1358809"/>
    <lineage>
        <taxon>Eukaryota</taxon>
        <taxon>Fungi</taxon>
        <taxon>Fungi incertae sedis</taxon>
        <taxon>Microsporidia</taxon>
        <taxon>Spragueidae</taxon>
        <taxon>Spraguea</taxon>
    </lineage>
</organism>
<dbReference type="UniPathway" id="UPA00988"/>
<protein>
    <recommendedName>
        <fullName evidence="3 15">Elongator complex protein 3</fullName>
        <ecNumber evidence="15">2.3.1.-</ecNumber>
    </recommendedName>
</protein>
<dbReference type="InterPro" id="IPR032432">
    <property type="entry name" value="Radical_SAM_C"/>
</dbReference>
<dbReference type="Gene3D" id="3.40.630.30">
    <property type="match status" value="1"/>
</dbReference>
<comment type="pathway">
    <text evidence="1">tRNA modification; 5-methoxycarbonylmethyl-2-thiouridine-tRNA biosynthesis.</text>
</comment>
<dbReference type="HOGENOM" id="CLU_025983_2_1_1"/>
<dbReference type="OrthoDB" id="10265243at2759"/>
<comment type="catalytic activity">
    <reaction evidence="14">
        <text>uridine(34) in tRNA + acetyl-CoA + S-adenosyl-L-methionine + H2O = 5-(carboxymethyl)uridine(34) in tRNA + 5'-deoxyadenosine + L-methionine + CoA + 2 H(+)</text>
        <dbReference type="Rhea" id="RHEA:61020"/>
        <dbReference type="Rhea" id="RHEA-COMP:10407"/>
        <dbReference type="Rhea" id="RHEA-COMP:11727"/>
        <dbReference type="ChEBI" id="CHEBI:15377"/>
        <dbReference type="ChEBI" id="CHEBI:15378"/>
        <dbReference type="ChEBI" id="CHEBI:17319"/>
        <dbReference type="ChEBI" id="CHEBI:57287"/>
        <dbReference type="ChEBI" id="CHEBI:57288"/>
        <dbReference type="ChEBI" id="CHEBI:57844"/>
        <dbReference type="ChEBI" id="CHEBI:59789"/>
        <dbReference type="ChEBI" id="CHEBI:65315"/>
        <dbReference type="ChEBI" id="CHEBI:74882"/>
        <dbReference type="EC" id="2.3.1.311"/>
    </reaction>
    <physiologicalReaction direction="left-to-right" evidence="14">
        <dbReference type="Rhea" id="RHEA:61021"/>
    </physiologicalReaction>
</comment>
<dbReference type="FunCoup" id="S7WAR6">
    <property type="interactions" value="198"/>
</dbReference>